<evidence type="ECO:0000259" key="6">
    <source>
        <dbReference type="PROSITE" id="PS50066"/>
    </source>
</evidence>
<dbReference type="PROSITE" id="PS50066">
    <property type="entry name" value="MADS_BOX_2"/>
    <property type="match status" value="1"/>
</dbReference>
<organism evidence="7 8">
    <name type="scientific">Oldenlandia corymbosa var. corymbosa</name>
    <dbReference type="NCBI Taxonomy" id="529605"/>
    <lineage>
        <taxon>Eukaryota</taxon>
        <taxon>Viridiplantae</taxon>
        <taxon>Streptophyta</taxon>
        <taxon>Embryophyta</taxon>
        <taxon>Tracheophyta</taxon>
        <taxon>Spermatophyta</taxon>
        <taxon>Magnoliopsida</taxon>
        <taxon>eudicotyledons</taxon>
        <taxon>Gunneridae</taxon>
        <taxon>Pentapetalae</taxon>
        <taxon>asterids</taxon>
        <taxon>lamiids</taxon>
        <taxon>Gentianales</taxon>
        <taxon>Rubiaceae</taxon>
        <taxon>Rubioideae</taxon>
        <taxon>Spermacoceae</taxon>
        <taxon>Hedyotis-Oldenlandia complex</taxon>
        <taxon>Oldenlandia</taxon>
    </lineage>
</organism>
<dbReference type="EMBL" id="OX459126">
    <property type="protein sequence ID" value="CAI9117549.1"/>
    <property type="molecule type" value="Genomic_DNA"/>
</dbReference>
<proteinExistence type="predicted"/>
<feature type="domain" description="MADS-box" evidence="6">
    <location>
        <begin position="19"/>
        <end position="79"/>
    </location>
</feature>
<dbReference type="GO" id="GO:0003677">
    <property type="term" value="F:DNA binding"/>
    <property type="evidence" value="ECO:0007669"/>
    <property type="project" value="UniProtKB-KW"/>
</dbReference>
<dbReference type="Proteomes" id="UP001161247">
    <property type="component" value="Chromosome 9"/>
</dbReference>
<dbReference type="InterPro" id="IPR002100">
    <property type="entry name" value="TF_MADSbox"/>
</dbReference>
<keyword evidence="2" id="KW-0805">Transcription regulation</keyword>
<keyword evidence="8" id="KW-1185">Reference proteome</keyword>
<evidence type="ECO:0000256" key="3">
    <source>
        <dbReference type="ARBA" id="ARBA00023125"/>
    </source>
</evidence>
<dbReference type="AlphaFoldDB" id="A0AAV1ECY1"/>
<dbReference type="SMART" id="SM00432">
    <property type="entry name" value="MADS"/>
    <property type="match status" value="1"/>
</dbReference>
<keyword evidence="4" id="KW-0804">Transcription</keyword>
<dbReference type="GO" id="GO:0046983">
    <property type="term" value="F:protein dimerization activity"/>
    <property type="evidence" value="ECO:0007669"/>
    <property type="project" value="InterPro"/>
</dbReference>
<dbReference type="SUPFAM" id="SSF55455">
    <property type="entry name" value="SRF-like"/>
    <property type="match status" value="1"/>
</dbReference>
<dbReference type="Gene3D" id="3.40.1810.10">
    <property type="entry name" value="Transcription factor, MADS-box"/>
    <property type="match status" value="1"/>
</dbReference>
<sequence>MAAGKNSGLVKNTAGSGLQPKGGIFKKKIEKKANNNLSFKNRKDCIKKKTMELSVLCDVKACAVIIGPDGKLETWPENSSDVIELIRAFQKSGSKVSIPARNLVKKTEKHQAVSVEKHLGILENQKIQALSCSEEIEDQRRLTLNQYQEQGEFGSFLSMLNDDDQEEEGEFASMLEDQLLAYEQPSPSVHEKREQGRVTLYQGHQELASFSASLNVDEKETDFAAMLEDQLLADEESSSPSVCEQEEQPMILSQSEQPQNCDDQEIGTVEDSNFPREKQLEFPMVKVDDEELEFDGKWFNLEPLEFSWSSFDQQTPMENNLQIDDWLIGCLPVFNMDMV</sequence>
<evidence type="ECO:0000313" key="8">
    <source>
        <dbReference type="Proteomes" id="UP001161247"/>
    </source>
</evidence>
<gene>
    <name evidence="7" type="ORF">OLC1_LOCUS23597</name>
</gene>
<name>A0AAV1ECY1_OLDCO</name>
<evidence type="ECO:0000313" key="7">
    <source>
        <dbReference type="EMBL" id="CAI9117549.1"/>
    </source>
</evidence>
<comment type="subcellular location">
    <subcellularLocation>
        <location evidence="1">Nucleus</location>
    </subcellularLocation>
</comment>
<evidence type="ECO:0000256" key="4">
    <source>
        <dbReference type="ARBA" id="ARBA00023163"/>
    </source>
</evidence>
<evidence type="ECO:0000256" key="1">
    <source>
        <dbReference type="ARBA" id="ARBA00004123"/>
    </source>
</evidence>
<dbReference type="Pfam" id="PF00319">
    <property type="entry name" value="SRF-TF"/>
    <property type="match status" value="1"/>
</dbReference>
<accession>A0AAV1ECY1</accession>
<dbReference type="CDD" id="cd00120">
    <property type="entry name" value="MADS"/>
    <property type="match status" value="1"/>
</dbReference>
<evidence type="ECO:0000256" key="2">
    <source>
        <dbReference type="ARBA" id="ARBA00023015"/>
    </source>
</evidence>
<reference evidence="7" key="1">
    <citation type="submission" date="2023-03" db="EMBL/GenBank/DDBJ databases">
        <authorList>
            <person name="Julca I."/>
        </authorList>
    </citation>
    <scope>NUCLEOTIDE SEQUENCE</scope>
</reference>
<dbReference type="GO" id="GO:0005634">
    <property type="term" value="C:nucleus"/>
    <property type="evidence" value="ECO:0007669"/>
    <property type="project" value="UniProtKB-SubCell"/>
</dbReference>
<dbReference type="InterPro" id="IPR036879">
    <property type="entry name" value="TF_MADSbox_sf"/>
</dbReference>
<dbReference type="PRINTS" id="PR00404">
    <property type="entry name" value="MADSDOMAIN"/>
</dbReference>
<protein>
    <submittedName>
        <fullName evidence="7">OLC1v1018951C1</fullName>
    </submittedName>
</protein>
<keyword evidence="3" id="KW-0238">DNA-binding</keyword>
<keyword evidence="5" id="KW-0539">Nucleus</keyword>
<evidence type="ECO:0000256" key="5">
    <source>
        <dbReference type="ARBA" id="ARBA00023242"/>
    </source>
</evidence>